<reference evidence="2 4" key="2">
    <citation type="submission" date="2016-10" db="EMBL/GenBank/DDBJ databases">
        <authorList>
            <person name="de Groot N.N."/>
        </authorList>
    </citation>
    <scope>NUCLEOTIDE SEQUENCE [LARGE SCALE GENOMIC DNA]</scope>
    <source>
        <strain evidence="2 4">DSM 2895</strain>
    </source>
</reference>
<dbReference type="EMBL" id="FNED01000001">
    <property type="protein sequence ID" value="SDI02940.1"/>
    <property type="molecule type" value="Genomic_DNA"/>
</dbReference>
<dbReference type="OrthoDB" id="9787613at2"/>
<sequence length="456" mass="52344">MKALGKLGLLSLLLLLLLSGFFTINKEENPRAVLAGIVHDLQENEWISSVFAEDKLDVLSEKSARGEAHRQAQQTLDVWSKAVGSQNPQQMNNIMESNGQEGMARRLAMAPISDVQVKLKGAGQLIQNGAERSLNDLKTEVKYRYRDGKKDEWYKVERSFDVRQTKQGTWKITNYTQIGSPALFEMGETKTKKTENFLFLYHDKNEDDMPVIMEETEQAYEEMGKRLKLKGNPPYPVLVYPEEHLWQGGHTVATASGQYFLNAAGYKVTNQFISLNFEALQGSSQDGSVYTTVKHEIVHLYQFPQLPPYVPVWLMEGMAMYYSNDDMSYVFDGDFGQRRLREIDLSRLTASERLGENGFGVSGRKQQQEYAFSHDTVRYIVERYGEDTLQKLVASYSNTPWFAIKDDIPSEGEHATYKWKKVTKRLTDNYLKKHLGIDEHELEERVKQWIADKNTN</sequence>
<keyword evidence="3" id="KW-1185">Reference proteome</keyword>
<name>A0A0D1UXX2_ANEMI</name>
<dbReference type="EMBL" id="LGUG01000004">
    <property type="protein sequence ID" value="KON98060.1"/>
    <property type="molecule type" value="Genomic_DNA"/>
</dbReference>
<gene>
    <name evidence="1" type="ORF">AF333_24100</name>
    <name evidence="2" type="ORF">SAMN04487909_101297</name>
</gene>
<accession>A0A0D1UXX2</accession>
<dbReference type="RefSeq" id="WP_043067989.1">
    <property type="nucleotide sequence ID" value="NZ_BJOA01000001.1"/>
</dbReference>
<evidence type="ECO:0000313" key="4">
    <source>
        <dbReference type="Proteomes" id="UP000182836"/>
    </source>
</evidence>
<dbReference type="Proteomes" id="UP000037269">
    <property type="component" value="Unassembled WGS sequence"/>
</dbReference>
<reference evidence="1 3" key="1">
    <citation type="submission" date="2015-07" db="EMBL/GenBank/DDBJ databases">
        <title>Fjat-14205 dsm 2895.</title>
        <authorList>
            <person name="Liu B."/>
            <person name="Wang J."/>
            <person name="Zhu Y."/>
            <person name="Liu G."/>
            <person name="Chen Q."/>
            <person name="Chen Z."/>
            <person name="Lan J."/>
            <person name="Che J."/>
            <person name="Ge C."/>
            <person name="Shi H."/>
            <person name="Pan Z."/>
            <person name="Liu X."/>
        </authorList>
    </citation>
    <scope>NUCLEOTIDE SEQUENCE [LARGE SCALE GENOMIC DNA]</scope>
    <source>
        <strain evidence="1 3">DSM 2895</strain>
    </source>
</reference>
<proteinExistence type="predicted"/>
<dbReference type="AlphaFoldDB" id="A0A0D1UXX2"/>
<dbReference type="Proteomes" id="UP000182836">
    <property type="component" value="Unassembled WGS sequence"/>
</dbReference>
<dbReference type="PATRIC" id="fig|47500.8.peg.3372"/>
<organism evidence="1 3">
    <name type="scientific">Aneurinibacillus migulanus</name>
    <name type="common">Bacillus migulanus</name>
    <dbReference type="NCBI Taxonomy" id="47500"/>
    <lineage>
        <taxon>Bacteria</taxon>
        <taxon>Bacillati</taxon>
        <taxon>Bacillota</taxon>
        <taxon>Bacilli</taxon>
        <taxon>Bacillales</taxon>
        <taxon>Paenibacillaceae</taxon>
        <taxon>Aneurinibacillus group</taxon>
        <taxon>Aneurinibacillus</taxon>
    </lineage>
</organism>
<evidence type="ECO:0000313" key="3">
    <source>
        <dbReference type="Proteomes" id="UP000037269"/>
    </source>
</evidence>
<protein>
    <submittedName>
        <fullName evidence="1">Uncharacterized protein</fullName>
    </submittedName>
</protein>
<evidence type="ECO:0000313" key="1">
    <source>
        <dbReference type="EMBL" id="KON98060.1"/>
    </source>
</evidence>
<evidence type="ECO:0000313" key="2">
    <source>
        <dbReference type="EMBL" id="SDI02940.1"/>
    </source>
</evidence>
<dbReference type="GeneID" id="42308207"/>